<dbReference type="RefSeq" id="WP_050753412.1">
    <property type="nucleotide sequence ID" value="NZ_JQKC01000019.1"/>
</dbReference>
<dbReference type="STRING" id="398512.Bccel_2610"/>
<dbReference type="eggNOG" id="ENOG50318CA">
    <property type="taxonomic scope" value="Bacteria"/>
</dbReference>
<protein>
    <submittedName>
        <fullName evidence="1">Uncharacterized protein</fullName>
    </submittedName>
</protein>
<dbReference type="OrthoDB" id="510867at2"/>
<keyword evidence="2" id="KW-1185">Reference proteome</keyword>
<proteinExistence type="predicted"/>
<name>A0A0L6JNK4_9FIRM</name>
<accession>A0A0L6JNK4</accession>
<gene>
    <name evidence="1" type="ORF">Bccel_2610</name>
</gene>
<organism evidence="1 2">
    <name type="scientific">Pseudobacteroides cellulosolvens ATCC 35603 = DSM 2933</name>
    <dbReference type="NCBI Taxonomy" id="398512"/>
    <lineage>
        <taxon>Bacteria</taxon>
        <taxon>Bacillati</taxon>
        <taxon>Bacillota</taxon>
        <taxon>Clostridia</taxon>
        <taxon>Eubacteriales</taxon>
        <taxon>Oscillospiraceae</taxon>
        <taxon>Pseudobacteroides</taxon>
    </lineage>
</organism>
<reference evidence="2" key="1">
    <citation type="submission" date="2015-07" db="EMBL/GenBank/DDBJ databases">
        <title>Near-Complete Genome Sequence of the Cellulolytic Bacterium Bacteroides (Pseudobacteroides) cellulosolvens ATCC 35603.</title>
        <authorList>
            <person name="Dassa B."/>
            <person name="Utturkar S.M."/>
            <person name="Klingeman D.M."/>
            <person name="Hurt R.A."/>
            <person name="Keller M."/>
            <person name="Xu J."/>
            <person name="Reddy Y.H.K."/>
            <person name="Borovok I."/>
            <person name="Grinberg I.R."/>
            <person name="Lamed R."/>
            <person name="Zhivin O."/>
            <person name="Bayer E.A."/>
            <person name="Brown S.D."/>
        </authorList>
    </citation>
    <scope>NUCLEOTIDE SEQUENCE [LARGE SCALE GENOMIC DNA]</scope>
    <source>
        <strain evidence="2">DSM 2933</strain>
    </source>
</reference>
<evidence type="ECO:0000313" key="2">
    <source>
        <dbReference type="Proteomes" id="UP000036923"/>
    </source>
</evidence>
<sequence>MSYIVHYFRSGTQPFNSLTDLDDEAATKLMNELYVKDSLLWERFSNPKQYLDARRGTEKWLLDEFIKKGGNPLLERPIYFVLGGSIWFNENETDENKKLTSQIQIPLEIFDETEISFTYPDSMLTLLLAYQKDPIYYLPEYHGKIFTLKEILNIKENLKGILPEKMPNYIEVQVWNKEKILCHLSPQQS</sequence>
<dbReference type="AlphaFoldDB" id="A0A0L6JNK4"/>
<evidence type="ECO:0000313" key="1">
    <source>
        <dbReference type="EMBL" id="KNY27339.1"/>
    </source>
</evidence>
<dbReference type="Proteomes" id="UP000036923">
    <property type="component" value="Unassembled WGS sequence"/>
</dbReference>
<comment type="caution">
    <text evidence="1">The sequence shown here is derived from an EMBL/GenBank/DDBJ whole genome shotgun (WGS) entry which is preliminary data.</text>
</comment>
<dbReference type="EMBL" id="LGTC01000001">
    <property type="protein sequence ID" value="KNY27339.1"/>
    <property type="molecule type" value="Genomic_DNA"/>
</dbReference>